<dbReference type="AlphaFoldDB" id="A0A1J9R4F1"/>
<dbReference type="EMBL" id="MNUE01000019">
    <property type="protein sequence ID" value="OJD35106.1"/>
    <property type="molecule type" value="Genomic_DNA"/>
</dbReference>
<feature type="region of interest" description="Disordered" evidence="1">
    <location>
        <begin position="79"/>
        <end position="105"/>
    </location>
</feature>
<organism evidence="2 3">
    <name type="scientific">Diplodia corticola</name>
    <dbReference type="NCBI Taxonomy" id="236234"/>
    <lineage>
        <taxon>Eukaryota</taxon>
        <taxon>Fungi</taxon>
        <taxon>Dikarya</taxon>
        <taxon>Ascomycota</taxon>
        <taxon>Pezizomycotina</taxon>
        <taxon>Dothideomycetes</taxon>
        <taxon>Dothideomycetes incertae sedis</taxon>
        <taxon>Botryosphaeriales</taxon>
        <taxon>Botryosphaeriaceae</taxon>
        <taxon>Diplodia</taxon>
    </lineage>
</organism>
<dbReference type="Proteomes" id="UP000183809">
    <property type="component" value="Unassembled WGS sequence"/>
</dbReference>
<dbReference type="OrthoDB" id="424402at2759"/>
<evidence type="ECO:0000256" key="1">
    <source>
        <dbReference type="SAM" id="MobiDB-lite"/>
    </source>
</evidence>
<sequence>MAKKIKQHPPASPAALVSNKRRRLASIDDASPSAPSAPTVTPSGTSAGPAALAAQTVHIVAGSKIQAKVRAVMSALGASNSLESKPPSAADADTTRGDVRPSDASKNLDGVVLVEAHAAGASKLITVVEIAKRTLDNADRPWWAYTGVKGTMEELESRGDVRSSRRQHVHDLNASANELVDGSAGEGDEEEAFEPTGRERTISEKKVRNVAGLFVYLAIKPLPSLKAIHGEQCSEA</sequence>
<accession>A0A1J9R4F1</accession>
<keyword evidence="3" id="KW-1185">Reference proteome</keyword>
<evidence type="ECO:0000313" key="3">
    <source>
        <dbReference type="Proteomes" id="UP000183809"/>
    </source>
</evidence>
<gene>
    <name evidence="2" type="ORF">BKCO1_1900037</name>
</gene>
<feature type="compositionally biased region" description="Basic and acidic residues" evidence="1">
    <location>
        <begin position="93"/>
        <end position="103"/>
    </location>
</feature>
<protein>
    <recommendedName>
        <fullName evidence="4">DNA/RNA-binding protein Alba-like domain-containing protein</fullName>
    </recommendedName>
</protein>
<feature type="region of interest" description="Disordered" evidence="1">
    <location>
        <begin position="179"/>
        <end position="200"/>
    </location>
</feature>
<dbReference type="GeneID" id="31012320"/>
<feature type="region of interest" description="Disordered" evidence="1">
    <location>
        <begin position="1"/>
        <end position="48"/>
    </location>
</feature>
<reference evidence="2 3" key="1">
    <citation type="submission" date="2016-10" db="EMBL/GenBank/DDBJ databases">
        <title>Proteomics and genomics reveal pathogen-plant mechanisms compatible with a hemibiotrophic lifestyle of Diplodia corticola.</title>
        <authorList>
            <person name="Fernandes I."/>
            <person name="De Jonge R."/>
            <person name="Van De Peer Y."/>
            <person name="Devreese B."/>
            <person name="Alves A."/>
            <person name="Esteves A.C."/>
        </authorList>
    </citation>
    <scope>NUCLEOTIDE SEQUENCE [LARGE SCALE GENOMIC DNA]</scope>
    <source>
        <strain evidence="2 3">CBS 112549</strain>
    </source>
</reference>
<dbReference type="RefSeq" id="XP_020131366.1">
    <property type="nucleotide sequence ID" value="XM_020272061.1"/>
</dbReference>
<comment type="caution">
    <text evidence="2">The sequence shown here is derived from an EMBL/GenBank/DDBJ whole genome shotgun (WGS) entry which is preliminary data.</text>
</comment>
<feature type="compositionally biased region" description="Low complexity" evidence="1">
    <location>
        <begin position="30"/>
        <end position="47"/>
    </location>
</feature>
<name>A0A1J9R4F1_9PEZI</name>
<evidence type="ECO:0000313" key="2">
    <source>
        <dbReference type="EMBL" id="OJD35106.1"/>
    </source>
</evidence>
<evidence type="ECO:0008006" key="4">
    <source>
        <dbReference type="Google" id="ProtNLM"/>
    </source>
</evidence>
<proteinExistence type="predicted"/>